<keyword evidence="2" id="KW-1185">Reference proteome</keyword>
<dbReference type="GeneID" id="20669734"/>
<dbReference type="HOGENOM" id="CLU_1932653_0_0_1"/>
<dbReference type="InParanoid" id="W4KKE3"/>
<gene>
    <name evidence="1" type="ORF">HETIRDRAFT_309960</name>
</gene>
<evidence type="ECO:0000313" key="2">
    <source>
        <dbReference type="Proteomes" id="UP000030671"/>
    </source>
</evidence>
<dbReference type="OrthoDB" id="2669721at2759"/>
<organism evidence="1 2">
    <name type="scientific">Heterobasidion irregulare (strain TC 32-1)</name>
    <dbReference type="NCBI Taxonomy" id="747525"/>
    <lineage>
        <taxon>Eukaryota</taxon>
        <taxon>Fungi</taxon>
        <taxon>Dikarya</taxon>
        <taxon>Basidiomycota</taxon>
        <taxon>Agaricomycotina</taxon>
        <taxon>Agaricomycetes</taxon>
        <taxon>Russulales</taxon>
        <taxon>Bondarzewiaceae</taxon>
        <taxon>Heterobasidion</taxon>
        <taxon>Heterobasidion annosum species complex</taxon>
    </lineage>
</organism>
<dbReference type="EMBL" id="KI925455">
    <property type="protein sequence ID" value="ETW85805.1"/>
    <property type="molecule type" value="Genomic_DNA"/>
</dbReference>
<dbReference type="eggNOG" id="ENOG502SH1N">
    <property type="taxonomic scope" value="Eukaryota"/>
</dbReference>
<dbReference type="AlphaFoldDB" id="W4KKE3"/>
<accession>W4KKE3</accession>
<dbReference type="KEGG" id="hir:HETIRDRAFT_309960"/>
<protein>
    <submittedName>
        <fullName evidence="1">Uncharacterized protein</fullName>
    </submittedName>
</protein>
<feature type="non-terminal residue" evidence="1">
    <location>
        <position position="1"/>
    </location>
</feature>
<dbReference type="Proteomes" id="UP000030671">
    <property type="component" value="Unassembled WGS sequence"/>
</dbReference>
<proteinExistence type="predicted"/>
<dbReference type="STRING" id="747525.W4KKE3"/>
<dbReference type="RefSeq" id="XP_009542627.1">
    <property type="nucleotide sequence ID" value="XM_009544332.1"/>
</dbReference>
<name>W4KKE3_HETIT</name>
<sequence>FLPGSFDHPPCNPAEKISSGYKCWEFLHYIYGLGPGLLHGILSDRCWQNFCKLAASVWIIFQLHIPYSQLLKASTLLADFVHDFKVLYVKCKVSCLHFVLQCMYALTHAPSATFQLGPLGCSSQFPMEWTMGDLGAEIKQPLNSFANLAEHALHRA</sequence>
<evidence type="ECO:0000313" key="1">
    <source>
        <dbReference type="EMBL" id="ETW85805.1"/>
    </source>
</evidence>
<reference evidence="1 2" key="1">
    <citation type="journal article" date="2012" name="New Phytol.">
        <title>Insight into trade-off between wood decay and parasitism from the genome of a fungal forest pathogen.</title>
        <authorList>
            <person name="Olson A."/>
            <person name="Aerts A."/>
            <person name="Asiegbu F."/>
            <person name="Belbahri L."/>
            <person name="Bouzid O."/>
            <person name="Broberg A."/>
            <person name="Canback B."/>
            <person name="Coutinho P.M."/>
            <person name="Cullen D."/>
            <person name="Dalman K."/>
            <person name="Deflorio G."/>
            <person name="van Diepen L.T."/>
            <person name="Dunand C."/>
            <person name="Duplessis S."/>
            <person name="Durling M."/>
            <person name="Gonthier P."/>
            <person name="Grimwood J."/>
            <person name="Fossdal C.G."/>
            <person name="Hansson D."/>
            <person name="Henrissat B."/>
            <person name="Hietala A."/>
            <person name="Himmelstrand K."/>
            <person name="Hoffmeister D."/>
            <person name="Hogberg N."/>
            <person name="James T.Y."/>
            <person name="Karlsson M."/>
            <person name="Kohler A."/>
            <person name="Kues U."/>
            <person name="Lee Y.H."/>
            <person name="Lin Y.C."/>
            <person name="Lind M."/>
            <person name="Lindquist E."/>
            <person name="Lombard V."/>
            <person name="Lucas S."/>
            <person name="Lunden K."/>
            <person name="Morin E."/>
            <person name="Murat C."/>
            <person name="Park J."/>
            <person name="Raffaello T."/>
            <person name="Rouze P."/>
            <person name="Salamov A."/>
            <person name="Schmutz J."/>
            <person name="Solheim H."/>
            <person name="Stahlberg J."/>
            <person name="Velez H."/>
            <person name="de Vries R.P."/>
            <person name="Wiebenga A."/>
            <person name="Woodward S."/>
            <person name="Yakovlev I."/>
            <person name="Garbelotto M."/>
            <person name="Martin F."/>
            <person name="Grigoriev I.V."/>
            <person name="Stenlid J."/>
        </authorList>
    </citation>
    <scope>NUCLEOTIDE SEQUENCE [LARGE SCALE GENOMIC DNA]</scope>
    <source>
        <strain evidence="1 2">TC 32-1</strain>
    </source>
</reference>